<dbReference type="GO" id="GO:0051301">
    <property type="term" value="P:cell division"/>
    <property type="evidence" value="ECO:0007669"/>
    <property type="project" value="UniProtKB-KW"/>
</dbReference>
<proteinExistence type="predicted"/>
<feature type="domain" description="AAA+ ATPase" evidence="4">
    <location>
        <begin position="18"/>
        <end position="155"/>
    </location>
</feature>
<feature type="region of interest" description="Disordered" evidence="3">
    <location>
        <begin position="277"/>
        <end position="305"/>
    </location>
</feature>
<dbReference type="GO" id="GO:0016887">
    <property type="term" value="F:ATP hydrolysis activity"/>
    <property type="evidence" value="ECO:0007669"/>
    <property type="project" value="InterPro"/>
</dbReference>
<sequence length="305" mass="33692">MSLLNPDAFTFGVLSRARTPSVLLYGPPGTGKTLLVRALAKHTKATMITLTEADVRSRYVGDGQKMIQRVFANARKNHPCIIFIDEADSIFASRLEDNTVKSHNCDINQFLVEIDGIKTSRTRSPMVIAATNRPFALDEGILRRLGTRILIDVPELAAREKILAIHLKEEPLADDVKLEELAAATPDYTGSDLSEFVRAASWYAELDNLDRMGLRTTSPGPEVMLSKTQTPPSESPPGKNNNISRRLTSRVHFLRAKDDIRPAPISDTVAKIRDFHNKYGTTGSESRASNRRSGVITKTKPPITS</sequence>
<keyword evidence="2" id="KW-0067">ATP-binding</keyword>
<accession>A0A0L0NIX7</accession>
<evidence type="ECO:0000256" key="2">
    <source>
        <dbReference type="ARBA" id="ARBA00022840"/>
    </source>
</evidence>
<dbReference type="SUPFAM" id="SSF52540">
    <property type="entry name" value="P-loop containing nucleoside triphosphate hydrolases"/>
    <property type="match status" value="1"/>
</dbReference>
<dbReference type="PANTHER" id="PTHR45644:SF56">
    <property type="entry name" value="AAA ATPASE, PUTATIVE (AFU_ORTHOLOGUE AFUA_2G12920)-RELATED"/>
    <property type="match status" value="1"/>
</dbReference>
<evidence type="ECO:0000313" key="5">
    <source>
        <dbReference type="EMBL" id="KND93998.1"/>
    </source>
</evidence>
<dbReference type="InterPro" id="IPR003593">
    <property type="entry name" value="AAA+_ATPase"/>
</dbReference>
<dbReference type="InterPro" id="IPR051701">
    <property type="entry name" value="Mito_OM_Translocase_MSP1"/>
</dbReference>
<dbReference type="OrthoDB" id="39734at2759"/>
<dbReference type="InterPro" id="IPR003959">
    <property type="entry name" value="ATPase_AAA_core"/>
</dbReference>
<dbReference type="Pfam" id="PF00004">
    <property type="entry name" value="AAA"/>
    <property type="match status" value="1"/>
</dbReference>
<dbReference type="AlphaFoldDB" id="A0A0L0NIX7"/>
<keyword evidence="5" id="KW-0131">Cell cycle</keyword>
<dbReference type="GO" id="GO:0005524">
    <property type="term" value="F:ATP binding"/>
    <property type="evidence" value="ECO:0007669"/>
    <property type="project" value="UniProtKB-KW"/>
</dbReference>
<evidence type="ECO:0000259" key="4">
    <source>
        <dbReference type="SMART" id="SM00382"/>
    </source>
</evidence>
<evidence type="ECO:0000256" key="1">
    <source>
        <dbReference type="ARBA" id="ARBA00022741"/>
    </source>
</evidence>
<dbReference type="Gene3D" id="3.40.50.300">
    <property type="entry name" value="P-loop containing nucleotide triphosphate hydrolases"/>
    <property type="match status" value="1"/>
</dbReference>
<evidence type="ECO:0000313" key="6">
    <source>
        <dbReference type="Proteomes" id="UP000036947"/>
    </source>
</evidence>
<organism evidence="5 6">
    <name type="scientific">Tolypocladium ophioglossoides (strain CBS 100239)</name>
    <name type="common">Snaketongue truffleclub</name>
    <name type="synonym">Elaphocordyceps ophioglossoides</name>
    <dbReference type="NCBI Taxonomy" id="1163406"/>
    <lineage>
        <taxon>Eukaryota</taxon>
        <taxon>Fungi</taxon>
        <taxon>Dikarya</taxon>
        <taxon>Ascomycota</taxon>
        <taxon>Pezizomycotina</taxon>
        <taxon>Sordariomycetes</taxon>
        <taxon>Hypocreomycetidae</taxon>
        <taxon>Hypocreales</taxon>
        <taxon>Ophiocordycipitaceae</taxon>
        <taxon>Tolypocladium</taxon>
    </lineage>
</organism>
<feature type="compositionally biased region" description="Polar residues" evidence="3">
    <location>
        <begin position="226"/>
        <end position="245"/>
    </location>
</feature>
<protein>
    <submittedName>
        <fullName evidence="5">Cell division cycle protein 48-like protein</fullName>
    </submittedName>
</protein>
<dbReference type="InterPro" id="IPR027417">
    <property type="entry name" value="P-loop_NTPase"/>
</dbReference>
<dbReference type="Gene3D" id="1.10.8.60">
    <property type="match status" value="1"/>
</dbReference>
<dbReference type="EMBL" id="LFRF01000002">
    <property type="protein sequence ID" value="KND93998.1"/>
    <property type="molecule type" value="Genomic_DNA"/>
</dbReference>
<dbReference type="Proteomes" id="UP000036947">
    <property type="component" value="Unassembled WGS sequence"/>
</dbReference>
<dbReference type="STRING" id="1163406.A0A0L0NIX7"/>
<keyword evidence="1" id="KW-0547">Nucleotide-binding</keyword>
<dbReference type="PANTHER" id="PTHR45644">
    <property type="entry name" value="AAA ATPASE, PUTATIVE (AFU_ORTHOLOGUE AFUA_2G12920)-RELATED-RELATED"/>
    <property type="match status" value="1"/>
</dbReference>
<dbReference type="GO" id="GO:0005741">
    <property type="term" value="C:mitochondrial outer membrane"/>
    <property type="evidence" value="ECO:0007669"/>
    <property type="project" value="TreeGrafter"/>
</dbReference>
<feature type="region of interest" description="Disordered" evidence="3">
    <location>
        <begin position="216"/>
        <end position="245"/>
    </location>
</feature>
<reference evidence="5 6" key="1">
    <citation type="journal article" date="2015" name="BMC Genomics">
        <title>The genome of the truffle-parasite Tolypocladium ophioglossoides and the evolution of antifungal peptaibiotics.</title>
        <authorList>
            <person name="Quandt C.A."/>
            <person name="Bushley K.E."/>
            <person name="Spatafora J.W."/>
        </authorList>
    </citation>
    <scope>NUCLEOTIDE SEQUENCE [LARGE SCALE GENOMIC DNA]</scope>
    <source>
        <strain evidence="5 6">CBS 100239</strain>
    </source>
</reference>
<keyword evidence="6" id="KW-1185">Reference proteome</keyword>
<dbReference type="SMART" id="SM00382">
    <property type="entry name" value="AAA"/>
    <property type="match status" value="1"/>
</dbReference>
<gene>
    <name evidence="5" type="ORF">TOPH_00735</name>
</gene>
<keyword evidence="5" id="KW-0132">Cell division</keyword>
<name>A0A0L0NIX7_TOLOC</name>
<evidence type="ECO:0000256" key="3">
    <source>
        <dbReference type="SAM" id="MobiDB-lite"/>
    </source>
</evidence>
<comment type="caution">
    <text evidence="5">The sequence shown here is derived from an EMBL/GenBank/DDBJ whole genome shotgun (WGS) entry which is preliminary data.</text>
</comment>